<feature type="chain" id="PRO_5031270712" evidence="2">
    <location>
        <begin position="17"/>
        <end position="151"/>
    </location>
</feature>
<gene>
    <name evidence="3" type="ORF">CODIS_38110</name>
</gene>
<evidence type="ECO:0000256" key="2">
    <source>
        <dbReference type="SAM" id="SignalP"/>
    </source>
</evidence>
<dbReference type="RefSeq" id="WP_069128069.1">
    <property type="nucleotide sequence ID" value="NZ_MARB01000030.1"/>
</dbReference>
<evidence type="ECO:0000256" key="1">
    <source>
        <dbReference type="SAM" id="MobiDB-lite"/>
    </source>
</evidence>
<sequence length="151" mass="16967">MKWCRLLLLLPSLALAQPPGGQIDQQQFFEQSKEKMLPMMAKSIPAMKQTKSCLETANDQAAFEKCAEIMTAMEKEIKERLGPVPGVPKGQQQPTKTPKDIKFTPEAKKNMMKFLERSIMIGTAMQKCFTESSTVDQMQGCMQAARPKPKQ</sequence>
<dbReference type="AlphaFoldDB" id="A0A7Z1ADK0"/>
<feature type="signal peptide" evidence="2">
    <location>
        <begin position="1"/>
        <end position="16"/>
    </location>
</feature>
<reference evidence="3 4" key="1">
    <citation type="submission" date="2016-06" db="EMBL/GenBank/DDBJ databases">
        <title>Genome sequence of endosymbiont of Candidatus Endolucinida thiodiazotropha.</title>
        <authorList>
            <person name="Poehlein A."/>
            <person name="Koenig S."/>
            <person name="Heiden S.E."/>
            <person name="Thuermer A."/>
            <person name="Voget S."/>
            <person name="Daniel R."/>
            <person name="Markert S."/>
            <person name="Gros O."/>
            <person name="Schweder T."/>
        </authorList>
    </citation>
    <scope>NUCLEOTIDE SEQUENCE [LARGE SCALE GENOMIC DNA]</scope>
    <source>
        <strain evidence="3 4">COS</strain>
    </source>
</reference>
<evidence type="ECO:0000313" key="3">
    <source>
        <dbReference type="EMBL" id="ODJ86005.1"/>
    </source>
</evidence>
<dbReference type="OrthoDB" id="9972258at2"/>
<evidence type="ECO:0000313" key="4">
    <source>
        <dbReference type="Proteomes" id="UP000094769"/>
    </source>
</evidence>
<dbReference type="EMBL" id="MARB01000030">
    <property type="protein sequence ID" value="ODJ86005.1"/>
    <property type="molecule type" value="Genomic_DNA"/>
</dbReference>
<protein>
    <submittedName>
        <fullName evidence="3">Uncharacterized protein</fullName>
    </submittedName>
</protein>
<dbReference type="Proteomes" id="UP000094769">
    <property type="component" value="Unassembled WGS sequence"/>
</dbReference>
<comment type="caution">
    <text evidence="3">The sequence shown here is derived from an EMBL/GenBank/DDBJ whole genome shotgun (WGS) entry which is preliminary data.</text>
</comment>
<organism evidence="3 4">
    <name type="scientific">Candidatus Thiodiazotropha endolucinida</name>
    <dbReference type="NCBI Taxonomy" id="1655433"/>
    <lineage>
        <taxon>Bacteria</taxon>
        <taxon>Pseudomonadati</taxon>
        <taxon>Pseudomonadota</taxon>
        <taxon>Gammaproteobacteria</taxon>
        <taxon>Chromatiales</taxon>
        <taxon>Sedimenticolaceae</taxon>
        <taxon>Candidatus Thiodiazotropha</taxon>
    </lineage>
</organism>
<name>A0A7Z1ADK0_9GAMM</name>
<accession>A0A7Z1ADK0</accession>
<keyword evidence="4" id="KW-1185">Reference proteome</keyword>
<keyword evidence="2" id="KW-0732">Signal</keyword>
<proteinExistence type="predicted"/>
<feature type="compositionally biased region" description="Low complexity" evidence="1">
    <location>
        <begin position="82"/>
        <end position="94"/>
    </location>
</feature>
<feature type="region of interest" description="Disordered" evidence="1">
    <location>
        <begin position="80"/>
        <end position="101"/>
    </location>
</feature>